<accession>A0A563EXA4</accession>
<comment type="caution">
    <text evidence="5">The sequence shown here is derived from an EMBL/GenBank/DDBJ whole genome shotgun (WGS) entry which is preliminary data.</text>
</comment>
<feature type="domain" description="HTH hxlR-type" evidence="4">
    <location>
        <begin position="1"/>
        <end position="56"/>
    </location>
</feature>
<dbReference type="InterPro" id="IPR036390">
    <property type="entry name" value="WH_DNA-bd_sf"/>
</dbReference>
<keyword evidence="3" id="KW-0804">Transcription</keyword>
<keyword evidence="1" id="KW-0805">Transcription regulation</keyword>
<dbReference type="InterPro" id="IPR002577">
    <property type="entry name" value="HTH_HxlR"/>
</dbReference>
<name>A0A563EXA4_9PSEU</name>
<dbReference type="PANTHER" id="PTHR33204:SF18">
    <property type="entry name" value="TRANSCRIPTIONAL REGULATORY PROTEIN"/>
    <property type="match status" value="1"/>
</dbReference>
<reference evidence="5 6" key="1">
    <citation type="submission" date="2019-07" db="EMBL/GenBank/DDBJ databases">
        <title>Lentzea xizangensis sp. nov., isolated from Qinghai-Tibetan Plateau Soils.</title>
        <authorList>
            <person name="Huang J."/>
        </authorList>
    </citation>
    <scope>NUCLEOTIDE SEQUENCE [LARGE SCALE GENOMIC DNA]</scope>
    <source>
        <strain evidence="5 6">FXJ1.1311</strain>
    </source>
</reference>
<dbReference type="EMBL" id="VOBR01000006">
    <property type="protein sequence ID" value="TWP52192.1"/>
    <property type="molecule type" value="Genomic_DNA"/>
</dbReference>
<dbReference type="AlphaFoldDB" id="A0A563EXA4"/>
<dbReference type="Pfam" id="PF01638">
    <property type="entry name" value="HxlR"/>
    <property type="match status" value="1"/>
</dbReference>
<protein>
    <submittedName>
        <fullName evidence="5">Helix-turn-helix transcriptional regulator</fullName>
    </submittedName>
</protein>
<keyword evidence="2" id="KW-0238">DNA-binding</keyword>
<dbReference type="PANTHER" id="PTHR33204">
    <property type="entry name" value="TRANSCRIPTIONAL REGULATOR, MARR FAMILY"/>
    <property type="match status" value="1"/>
</dbReference>
<dbReference type="SUPFAM" id="SSF46785">
    <property type="entry name" value="Winged helix' DNA-binding domain"/>
    <property type="match status" value="1"/>
</dbReference>
<dbReference type="OrthoDB" id="5181972at2"/>
<dbReference type="Gene3D" id="1.10.10.10">
    <property type="entry name" value="Winged helix-like DNA-binding domain superfamily/Winged helix DNA-binding domain"/>
    <property type="match status" value="1"/>
</dbReference>
<dbReference type="PROSITE" id="PS51118">
    <property type="entry name" value="HTH_HXLR"/>
    <property type="match status" value="1"/>
</dbReference>
<dbReference type="Proteomes" id="UP000316639">
    <property type="component" value="Unassembled WGS sequence"/>
</dbReference>
<proteinExistence type="predicted"/>
<dbReference type="GO" id="GO:0003677">
    <property type="term" value="F:DNA binding"/>
    <property type="evidence" value="ECO:0007669"/>
    <property type="project" value="UniProtKB-KW"/>
</dbReference>
<dbReference type="RefSeq" id="WP_146350988.1">
    <property type="nucleotide sequence ID" value="NZ_VOBR01000006.1"/>
</dbReference>
<evidence type="ECO:0000313" key="6">
    <source>
        <dbReference type="Proteomes" id="UP000316639"/>
    </source>
</evidence>
<evidence type="ECO:0000256" key="3">
    <source>
        <dbReference type="ARBA" id="ARBA00023163"/>
    </source>
</evidence>
<sequence>MLTERLKWLVAQEVLERREYSTRPVRYEYVLTERGMELVDLLMVMGWGDRWLAGSEGPPVYYRHHACGEISHVELHCSVCDKPMNGTNIDVLPGPGSA</sequence>
<keyword evidence="6" id="KW-1185">Reference proteome</keyword>
<evidence type="ECO:0000256" key="2">
    <source>
        <dbReference type="ARBA" id="ARBA00023125"/>
    </source>
</evidence>
<evidence type="ECO:0000313" key="5">
    <source>
        <dbReference type="EMBL" id="TWP52192.1"/>
    </source>
</evidence>
<organism evidence="5 6">
    <name type="scientific">Lentzea tibetensis</name>
    <dbReference type="NCBI Taxonomy" id="2591470"/>
    <lineage>
        <taxon>Bacteria</taxon>
        <taxon>Bacillati</taxon>
        <taxon>Actinomycetota</taxon>
        <taxon>Actinomycetes</taxon>
        <taxon>Pseudonocardiales</taxon>
        <taxon>Pseudonocardiaceae</taxon>
        <taxon>Lentzea</taxon>
    </lineage>
</organism>
<evidence type="ECO:0000256" key="1">
    <source>
        <dbReference type="ARBA" id="ARBA00023015"/>
    </source>
</evidence>
<gene>
    <name evidence="5" type="ORF">FKR81_11490</name>
</gene>
<dbReference type="InterPro" id="IPR036388">
    <property type="entry name" value="WH-like_DNA-bd_sf"/>
</dbReference>
<evidence type="ECO:0000259" key="4">
    <source>
        <dbReference type="PROSITE" id="PS51118"/>
    </source>
</evidence>